<evidence type="ECO:0000256" key="1">
    <source>
        <dbReference type="SAM" id="MobiDB-lite"/>
    </source>
</evidence>
<dbReference type="RefSeq" id="WP_147437540.1">
    <property type="nucleotide sequence ID" value="NZ_JACOIH010000011.1"/>
</dbReference>
<feature type="compositionally biased region" description="Gly residues" evidence="1">
    <location>
        <begin position="184"/>
        <end position="202"/>
    </location>
</feature>
<evidence type="ECO:0000313" key="4">
    <source>
        <dbReference type="Proteomes" id="UP000602181"/>
    </source>
</evidence>
<name>A0ABR7AEK3_9FIRM</name>
<organism evidence="3 4">
    <name type="scientific">Anaerotruncus massiliensis</name>
    <name type="common">ex Togo et al. 2019</name>
    <dbReference type="NCBI Taxonomy" id="1673720"/>
    <lineage>
        <taxon>Bacteria</taxon>
        <taxon>Bacillati</taxon>
        <taxon>Bacillota</taxon>
        <taxon>Clostridia</taxon>
        <taxon>Eubacteriales</taxon>
        <taxon>Oscillospiraceae</taxon>
        <taxon>Anaerotruncus</taxon>
    </lineage>
</organism>
<gene>
    <name evidence="3" type="ORF">H8R05_08100</name>
</gene>
<evidence type="ECO:0000256" key="2">
    <source>
        <dbReference type="SAM" id="SignalP"/>
    </source>
</evidence>
<protein>
    <submittedName>
        <fullName evidence="3">Uncharacterized protein</fullName>
    </submittedName>
</protein>
<feature type="chain" id="PRO_5045281792" evidence="2">
    <location>
        <begin position="23"/>
        <end position="224"/>
    </location>
</feature>
<feature type="compositionally biased region" description="Low complexity" evidence="1">
    <location>
        <begin position="28"/>
        <end position="57"/>
    </location>
</feature>
<evidence type="ECO:0000313" key="3">
    <source>
        <dbReference type="EMBL" id="MBC3938868.1"/>
    </source>
</evidence>
<proteinExistence type="predicted"/>
<reference evidence="3 4" key="1">
    <citation type="submission" date="2020-08" db="EMBL/GenBank/DDBJ databases">
        <authorList>
            <person name="Liu C."/>
            <person name="Sun Q."/>
        </authorList>
    </citation>
    <scope>NUCLEOTIDE SEQUENCE [LARGE SCALE GENOMIC DNA]</scope>
    <source>
        <strain evidence="3 4">22A2-44</strain>
    </source>
</reference>
<dbReference type="EMBL" id="JACOIH010000011">
    <property type="protein sequence ID" value="MBC3938868.1"/>
    <property type="molecule type" value="Genomic_DNA"/>
</dbReference>
<feature type="signal peptide" evidence="2">
    <location>
        <begin position="1"/>
        <end position="22"/>
    </location>
</feature>
<dbReference type="Proteomes" id="UP000602181">
    <property type="component" value="Unassembled WGS sequence"/>
</dbReference>
<feature type="region of interest" description="Disordered" evidence="1">
    <location>
        <begin position="28"/>
        <end position="61"/>
    </location>
</feature>
<dbReference type="PROSITE" id="PS51257">
    <property type="entry name" value="PROKAR_LIPOPROTEIN"/>
    <property type="match status" value="1"/>
</dbReference>
<accession>A0ABR7AEK3</accession>
<feature type="region of interest" description="Disordered" evidence="1">
    <location>
        <begin position="181"/>
        <end position="204"/>
    </location>
</feature>
<keyword evidence="2" id="KW-0732">Signal</keyword>
<sequence length="224" mass="22819">MNRTLKILGACALALMLTLSLAACGGSAPAEASSSEVSSSEPEPESSEPASSEPAEPLTEEEYGARITEIMTGVQEKAIAFQQLDPNEEGYMGEAVALMDSLSDAFSEVGALTPPEILAPLHETLAAAAPRVQEAADLYAEAAAIDPNDTEARKEKVDEANQKYAEVLQEIQGTLMVMSQQEAGDGGEAGGETDGAGTGGGNAAANPPIIIHSADGTAGAVMIG</sequence>
<keyword evidence="4" id="KW-1185">Reference proteome</keyword>
<comment type="caution">
    <text evidence="3">The sequence shown here is derived from an EMBL/GenBank/DDBJ whole genome shotgun (WGS) entry which is preliminary data.</text>
</comment>